<protein>
    <submittedName>
        <fullName evidence="1">Uncharacterized protein</fullName>
    </submittedName>
</protein>
<comment type="caution">
    <text evidence="1">The sequence shown here is derived from an EMBL/GenBank/DDBJ whole genome shotgun (WGS) entry which is preliminary data.</text>
</comment>
<dbReference type="InterPro" id="IPR020568">
    <property type="entry name" value="Ribosomal_Su5_D2-typ_SF"/>
</dbReference>
<dbReference type="AlphaFoldDB" id="A0A917BQ79"/>
<dbReference type="RefSeq" id="WP_188661154.1">
    <property type="nucleotide sequence ID" value="NZ_BMHV01000003.1"/>
</dbReference>
<dbReference type="SUPFAM" id="SSF54211">
    <property type="entry name" value="Ribosomal protein S5 domain 2-like"/>
    <property type="match status" value="1"/>
</dbReference>
<name>A0A917BQ79_9PROT</name>
<sequence length="73" mass="8559">MKTIKHPVFVETEEKKSRFLAFLLPYSVLDSELDRLRREHPKANHHVSAFRAFDGKKRLIEEAPPLSYVKPGR</sequence>
<reference evidence="1" key="1">
    <citation type="journal article" date="2014" name="Int. J. Syst. Evol. Microbiol.">
        <title>Complete genome sequence of Corynebacterium casei LMG S-19264T (=DSM 44701T), isolated from a smear-ripened cheese.</title>
        <authorList>
            <consortium name="US DOE Joint Genome Institute (JGI-PGF)"/>
            <person name="Walter F."/>
            <person name="Albersmeier A."/>
            <person name="Kalinowski J."/>
            <person name="Ruckert C."/>
        </authorList>
    </citation>
    <scope>NUCLEOTIDE SEQUENCE</scope>
    <source>
        <strain evidence="1">CGMCC 1.15254</strain>
    </source>
</reference>
<organism evidence="1 2">
    <name type="scientific">Terasakiella brassicae</name>
    <dbReference type="NCBI Taxonomy" id="1634917"/>
    <lineage>
        <taxon>Bacteria</taxon>
        <taxon>Pseudomonadati</taxon>
        <taxon>Pseudomonadota</taxon>
        <taxon>Alphaproteobacteria</taxon>
        <taxon>Rhodospirillales</taxon>
        <taxon>Terasakiellaceae</taxon>
        <taxon>Terasakiella</taxon>
    </lineage>
</organism>
<reference evidence="1" key="2">
    <citation type="submission" date="2020-09" db="EMBL/GenBank/DDBJ databases">
        <authorList>
            <person name="Sun Q."/>
            <person name="Zhou Y."/>
        </authorList>
    </citation>
    <scope>NUCLEOTIDE SEQUENCE</scope>
    <source>
        <strain evidence="1">CGMCC 1.15254</strain>
    </source>
</reference>
<dbReference type="InterPro" id="IPR036956">
    <property type="entry name" value="Impact_N_sf"/>
</dbReference>
<evidence type="ECO:0000313" key="1">
    <source>
        <dbReference type="EMBL" id="GGF54722.1"/>
    </source>
</evidence>
<dbReference type="EMBL" id="BMHV01000003">
    <property type="protein sequence ID" value="GGF54722.1"/>
    <property type="molecule type" value="Genomic_DNA"/>
</dbReference>
<dbReference type="Proteomes" id="UP000632498">
    <property type="component" value="Unassembled WGS sequence"/>
</dbReference>
<evidence type="ECO:0000313" key="2">
    <source>
        <dbReference type="Proteomes" id="UP000632498"/>
    </source>
</evidence>
<proteinExistence type="predicted"/>
<accession>A0A917BQ79</accession>
<gene>
    <name evidence="1" type="ORF">GCM10011332_05120</name>
</gene>
<keyword evidence="2" id="KW-1185">Reference proteome</keyword>
<dbReference type="Gene3D" id="3.30.230.30">
    <property type="entry name" value="Impact, N-terminal domain"/>
    <property type="match status" value="1"/>
</dbReference>